<dbReference type="OrthoDB" id="981551at2"/>
<dbReference type="Proteomes" id="UP000199513">
    <property type="component" value="Unassembled WGS sequence"/>
</dbReference>
<feature type="signal peptide" evidence="1">
    <location>
        <begin position="1"/>
        <end position="21"/>
    </location>
</feature>
<keyword evidence="1" id="KW-0732">Signal</keyword>
<accession>A0A1I2H1C2</accession>
<sequence>MVRSFFMLLWASLYFLFGALAQSDKPGFKITTWTKPAECQGRGSNFEIGYVFSPLGKEVEIALYLQLEDGSWAVKKYLTKSFGYFKIDARSCQYTGNHYGFAKYTDDKESRFPTEEAVRQQHEASDQTPQFRIYEQIENPDCKGVRLETGYVYSPKGTKVAIVLSLERLDGSWTKKHYTFFGTGIMDLALQDCNFTGNFKAEVKYIE</sequence>
<gene>
    <name evidence="2" type="ORF">SAMN04488541_102160</name>
</gene>
<protein>
    <submittedName>
        <fullName evidence="2">Uncharacterized protein</fullName>
    </submittedName>
</protein>
<name>A0A1I2H1C2_9BACT</name>
<dbReference type="RefSeq" id="WP_091545865.1">
    <property type="nucleotide sequence ID" value="NZ_FONY01000021.1"/>
</dbReference>
<evidence type="ECO:0000256" key="1">
    <source>
        <dbReference type="SAM" id="SignalP"/>
    </source>
</evidence>
<reference evidence="2 3" key="1">
    <citation type="submission" date="2016-10" db="EMBL/GenBank/DDBJ databases">
        <authorList>
            <person name="de Groot N.N."/>
        </authorList>
    </citation>
    <scope>NUCLEOTIDE SEQUENCE [LARGE SCALE GENOMIC DNA]</scope>
    <source>
        <strain>GEY</strain>
        <strain evidence="3">DSM 9560</strain>
    </source>
</reference>
<evidence type="ECO:0000313" key="3">
    <source>
        <dbReference type="Proteomes" id="UP000199513"/>
    </source>
</evidence>
<dbReference type="AlphaFoldDB" id="A0A1I2H1C2"/>
<dbReference type="EMBL" id="FONY01000021">
    <property type="protein sequence ID" value="SFF23875.1"/>
    <property type="molecule type" value="Genomic_DNA"/>
</dbReference>
<organism evidence="2 3">
    <name type="scientific">Thermoflexibacter ruber</name>
    <dbReference type="NCBI Taxonomy" id="1003"/>
    <lineage>
        <taxon>Bacteria</taxon>
        <taxon>Pseudomonadati</taxon>
        <taxon>Bacteroidota</taxon>
        <taxon>Cytophagia</taxon>
        <taxon>Cytophagales</taxon>
        <taxon>Thermoflexibacteraceae</taxon>
        <taxon>Thermoflexibacter</taxon>
    </lineage>
</organism>
<evidence type="ECO:0000313" key="2">
    <source>
        <dbReference type="EMBL" id="SFF23875.1"/>
    </source>
</evidence>
<feature type="chain" id="PRO_5011589282" evidence="1">
    <location>
        <begin position="22"/>
        <end position="207"/>
    </location>
</feature>
<keyword evidence="3" id="KW-1185">Reference proteome</keyword>
<proteinExistence type="predicted"/>